<dbReference type="SUPFAM" id="SSF51905">
    <property type="entry name" value="FAD/NAD(P)-binding domain"/>
    <property type="match status" value="1"/>
</dbReference>
<sequence>MAITHTDGENIAYELWIGTTITVAAATIAVALRWTARWMSRVGYGWDDYTIIVALAINWITAILRWIQVIYFGLGHHADQLSRAKVVGYLKVFMPVQILYLTNTSLTKTSILLLYARIFGVVTRFRWALIAVGFLVAGYWVSCVTVTLAGCRPFSAFWDLVQTGHCVNGPPFTRTNAIINMCLDVLVLCLPFPMLWRIHTTRRQKVILTSMFALGGFVCIASILRIVSFMYHTGMDPTFNTLPSSNWSQIEQSVGIVCACLPTLRPLFRRLYGNVLDSTHTGSSSTPINRNRPQPGSSGNPSLRVAVIEAGGFYEVDNGNRSIVPGYSALYTGSDPRDTNPHVDWGFQTTSQPGAANRRIHYPRGKTLGGTSARNYMAYHRPSVGAMQRWAEEVGDNSYLFDNMMPFFQRSGHYTPPNDALYRNSTNLESPDAFSAAGGPLQISFGPVVDAFATWVRRAYIAAGMPQIAGFNSGKLLGSSWAPATVDPRNAHRSSSESSFLRAALSDPTTSSALTVYPSTLALRVLFAHKTATGVQVTTAGTFGTPPLEFTLQARKEVILSAGAIQSPQLLLASGVGPCADLAGLNIPCRHHLPGVGQNLQDHVLFGASRRVGVLTASAAANNASLAAHNEYLWSCCATGPLSLAVPGYYGWEKLPPYLRVRLSASTRHALDHVLPADWPELEWLTINAYVGDSFFKGTDPLDGSNYGTISAGLVAPFSRGTVSLRTADMRDPPLIDPQWLTHPVDKDLAIQAFRRVRHVWNLLVEMGIADPKETYPGPEVGDGDDEIAAFIAGSMATIYHPAGTCKMGRAADRMAVVDARARVFGLHRLRVVDASSFPFLTPGHPQSVVYALAEKIAADILAS</sequence>
<dbReference type="AlphaFoldDB" id="A0A2J5HXV3"/>
<feature type="transmembrane region" description="Helical" evidence="4">
    <location>
        <begin position="15"/>
        <end position="36"/>
    </location>
</feature>
<dbReference type="InterPro" id="IPR012132">
    <property type="entry name" value="GMC_OxRdtase"/>
</dbReference>
<organism evidence="6 7">
    <name type="scientific">Aspergillus taichungensis</name>
    <dbReference type="NCBI Taxonomy" id="482145"/>
    <lineage>
        <taxon>Eukaryota</taxon>
        <taxon>Fungi</taxon>
        <taxon>Dikarya</taxon>
        <taxon>Ascomycota</taxon>
        <taxon>Pezizomycotina</taxon>
        <taxon>Eurotiomycetes</taxon>
        <taxon>Eurotiomycetidae</taxon>
        <taxon>Eurotiales</taxon>
        <taxon>Aspergillaceae</taxon>
        <taxon>Aspergillus</taxon>
        <taxon>Aspergillus subgen. Circumdati</taxon>
    </lineage>
</organism>
<dbReference type="Pfam" id="PF05199">
    <property type="entry name" value="GMC_oxred_C"/>
    <property type="match status" value="1"/>
</dbReference>
<dbReference type="InterPro" id="IPR000172">
    <property type="entry name" value="GMC_OxRdtase_N"/>
</dbReference>
<dbReference type="InterPro" id="IPR007867">
    <property type="entry name" value="GMC_OxRtase_C"/>
</dbReference>
<evidence type="ECO:0000256" key="2">
    <source>
        <dbReference type="ARBA" id="ARBA00023180"/>
    </source>
</evidence>
<dbReference type="SUPFAM" id="SSF54373">
    <property type="entry name" value="FAD-linked reductases, C-terminal domain"/>
    <property type="match status" value="1"/>
</dbReference>
<feature type="transmembrane region" description="Helical" evidence="4">
    <location>
        <begin position="208"/>
        <end position="231"/>
    </location>
</feature>
<dbReference type="GO" id="GO:0016614">
    <property type="term" value="F:oxidoreductase activity, acting on CH-OH group of donors"/>
    <property type="evidence" value="ECO:0007669"/>
    <property type="project" value="InterPro"/>
</dbReference>
<dbReference type="Proteomes" id="UP000235023">
    <property type="component" value="Unassembled WGS sequence"/>
</dbReference>
<comment type="similarity">
    <text evidence="1">Belongs to the GMC oxidoreductase family.</text>
</comment>
<dbReference type="PANTHER" id="PTHR11552">
    <property type="entry name" value="GLUCOSE-METHANOL-CHOLINE GMC OXIDOREDUCTASE"/>
    <property type="match status" value="1"/>
</dbReference>
<accession>A0A2J5HXV3</accession>
<evidence type="ECO:0000259" key="5">
    <source>
        <dbReference type="PROSITE" id="PS00624"/>
    </source>
</evidence>
<dbReference type="PANTHER" id="PTHR11552:SF138">
    <property type="entry name" value="DEHYDROGENASE PKFF-RELATED"/>
    <property type="match status" value="1"/>
</dbReference>
<feature type="transmembrane region" description="Helical" evidence="4">
    <location>
        <begin position="127"/>
        <end position="150"/>
    </location>
</feature>
<dbReference type="OrthoDB" id="269227at2759"/>
<dbReference type="Gene3D" id="3.50.50.60">
    <property type="entry name" value="FAD/NAD(P)-binding domain"/>
    <property type="match status" value="1"/>
</dbReference>
<evidence type="ECO:0000313" key="6">
    <source>
        <dbReference type="EMBL" id="PLN82281.1"/>
    </source>
</evidence>
<gene>
    <name evidence="6" type="ORF">BDW42DRAFT_184895</name>
</gene>
<proteinExistence type="inferred from homology"/>
<keyword evidence="7" id="KW-1185">Reference proteome</keyword>
<evidence type="ECO:0000313" key="7">
    <source>
        <dbReference type="Proteomes" id="UP000235023"/>
    </source>
</evidence>
<dbReference type="EMBL" id="KZ559528">
    <property type="protein sequence ID" value="PLN82281.1"/>
    <property type="molecule type" value="Genomic_DNA"/>
</dbReference>
<dbReference type="InterPro" id="IPR049326">
    <property type="entry name" value="Rhodopsin_dom_fungi"/>
</dbReference>
<keyword evidence="4" id="KW-1133">Transmembrane helix</keyword>
<dbReference type="GO" id="GO:0044550">
    <property type="term" value="P:secondary metabolite biosynthetic process"/>
    <property type="evidence" value="ECO:0007669"/>
    <property type="project" value="TreeGrafter"/>
</dbReference>
<keyword evidence="4" id="KW-0812">Transmembrane</keyword>
<dbReference type="Pfam" id="PF00732">
    <property type="entry name" value="GMC_oxred_N"/>
    <property type="match status" value="1"/>
</dbReference>
<evidence type="ECO:0000256" key="1">
    <source>
        <dbReference type="ARBA" id="ARBA00010790"/>
    </source>
</evidence>
<dbReference type="InterPro" id="IPR036188">
    <property type="entry name" value="FAD/NAD-bd_sf"/>
</dbReference>
<reference evidence="7" key="1">
    <citation type="submission" date="2017-12" db="EMBL/GenBank/DDBJ databases">
        <authorList>
            <consortium name="DOE Joint Genome Institute"/>
            <person name="Mondo S.J."/>
            <person name="Kjaerbolling I."/>
            <person name="Vesth T.C."/>
            <person name="Frisvad J.C."/>
            <person name="Nybo J.L."/>
            <person name="Theobald S."/>
            <person name="Kuo A."/>
            <person name="Bowyer P."/>
            <person name="Matsuda Y."/>
            <person name="Lyhne E.K."/>
            <person name="Kogle M.E."/>
            <person name="Clum A."/>
            <person name="Lipzen A."/>
            <person name="Salamov A."/>
            <person name="Ngan C.Y."/>
            <person name="Daum C."/>
            <person name="Chiniquy J."/>
            <person name="Barry K."/>
            <person name="LaButti K."/>
            <person name="Haridas S."/>
            <person name="Simmons B.A."/>
            <person name="Magnuson J.K."/>
            <person name="Mortensen U.H."/>
            <person name="Larsen T.O."/>
            <person name="Grigoriev I.V."/>
            <person name="Baker S.E."/>
            <person name="Andersen M.R."/>
            <person name="Nordberg H.P."/>
            <person name="Cantor M.N."/>
            <person name="Hua S.X."/>
        </authorList>
    </citation>
    <scope>NUCLEOTIDE SEQUENCE [LARGE SCALE GENOMIC DNA]</scope>
    <source>
        <strain evidence="7">IBT 19404</strain>
    </source>
</reference>
<name>A0A2J5HXV3_9EURO</name>
<keyword evidence="2" id="KW-0325">Glycoprotein</keyword>
<feature type="domain" description="Glucose-methanol-choline oxidoreductase N-terminal" evidence="5">
    <location>
        <begin position="563"/>
        <end position="577"/>
    </location>
</feature>
<feature type="transmembrane region" description="Helical" evidence="4">
    <location>
        <begin position="48"/>
        <end position="72"/>
    </location>
</feature>
<dbReference type="Gene3D" id="3.30.560.10">
    <property type="entry name" value="Glucose Oxidase, domain 3"/>
    <property type="match status" value="1"/>
</dbReference>
<keyword evidence="4" id="KW-0472">Membrane</keyword>
<protein>
    <submittedName>
        <fullName evidence="6">FAD/NAD(P)-binding domain-containing protein</fullName>
    </submittedName>
</protein>
<evidence type="ECO:0000256" key="3">
    <source>
        <dbReference type="SAM" id="MobiDB-lite"/>
    </source>
</evidence>
<dbReference type="Pfam" id="PF20684">
    <property type="entry name" value="Fung_rhodopsin"/>
    <property type="match status" value="1"/>
</dbReference>
<feature type="transmembrane region" description="Helical" evidence="4">
    <location>
        <begin position="92"/>
        <end position="115"/>
    </location>
</feature>
<evidence type="ECO:0000256" key="4">
    <source>
        <dbReference type="SAM" id="Phobius"/>
    </source>
</evidence>
<dbReference type="PROSITE" id="PS00624">
    <property type="entry name" value="GMC_OXRED_2"/>
    <property type="match status" value="1"/>
</dbReference>
<feature type="region of interest" description="Disordered" evidence="3">
    <location>
        <begin position="279"/>
        <end position="301"/>
    </location>
</feature>
<dbReference type="GO" id="GO:0050660">
    <property type="term" value="F:flavin adenine dinucleotide binding"/>
    <property type="evidence" value="ECO:0007669"/>
    <property type="project" value="InterPro"/>
</dbReference>
<feature type="transmembrane region" description="Helical" evidence="4">
    <location>
        <begin position="177"/>
        <end position="196"/>
    </location>
</feature>